<evidence type="ECO:0000256" key="1">
    <source>
        <dbReference type="SAM" id="Phobius"/>
    </source>
</evidence>
<dbReference type="OrthoDB" id="3038990at2759"/>
<sequence length="153" mass="16561">MIPNTDYILGTDLCGSNLNDKLYGLPSIANATYDTLVFLAISYRLAADGATEDSWRAHFQSIVKTRGLHSISSSLMRSGQIYYLATIVGFSANFIVMYSSAVPFDYRFTLIEMVAAFANIMACRVFCGVALGTMASQNPPSGLSTTMIIAAQN</sequence>
<evidence type="ECO:0000313" key="3">
    <source>
        <dbReference type="Proteomes" id="UP000076532"/>
    </source>
</evidence>
<keyword evidence="1" id="KW-0472">Membrane</keyword>
<protein>
    <submittedName>
        <fullName evidence="2">Uncharacterized protein</fullName>
    </submittedName>
</protein>
<proteinExistence type="predicted"/>
<organism evidence="2 3">
    <name type="scientific">Athelia psychrophila</name>
    <dbReference type="NCBI Taxonomy" id="1759441"/>
    <lineage>
        <taxon>Eukaryota</taxon>
        <taxon>Fungi</taxon>
        <taxon>Dikarya</taxon>
        <taxon>Basidiomycota</taxon>
        <taxon>Agaricomycotina</taxon>
        <taxon>Agaricomycetes</taxon>
        <taxon>Agaricomycetidae</taxon>
        <taxon>Atheliales</taxon>
        <taxon>Atheliaceae</taxon>
        <taxon>Athelia</taxon>
    </lineage>
</organism>
<keyword evidence="1" id="KW-1133">Transmembrane helix</keyword>
<keyword evidence="3" id="KW-1185">Reference proteome</keyword>
<name>A0A167X0C8_9AGAM</name>
<accession>A0A167X0C8</accession>
<reference evidence="2 3" key="1">
    <citation type="journal article" date="2016" name="Mol. Biol. Evol.">
        <title>Comparative Genomics of Early-Diverging Mushroom-Forming Fungi Provides Insights into the Origins of Lignocellulose Decay Capabilities.</title>
        <authorList>
            <person name="Nagy L.G."/>
            <person name="Riley R."/>
            <person name="Tritt A."/>
            <person name="Adam C."/>
            <person name="Daum C."/>
            <person name="Floudas D."/>
            <person name="Sun H."/>
            <person name="Yadav J.S."/>
            <person name="Pangilinan J."/>
            <person name="Larsson K.H."/>
            <person name="Matsuura K."/>
            <person name="Barry K."/>
            <person name="Labutti K."/>
            <person name="Kuo R."/>
            <person name="Ohm R.A."/>
            <person name="Bhattacharya S.S."/>
            <person name="Shirouzu T."/>
            <person name="Yoshinaga Y."/>
            <person name="Martin F.M."/>
            <person name="Grigoriev I.V."/>
            <person name="Hibbett D.S."/>
        </authorList>
    </citation>
    <scope>NUCLEOTIDE SEQUENCE [LARGE SCALE GENOMIC DNA]</scope>
    <source>
        <strain evidence="2 3">CBS 109695</strain>
    </source>
</reference>
<gene>
    <name evidence="2" type="ORF">FIBSPDRAFT_999969</name>
</gene>
<dbReference type="EMBL" id="KV417777">
    <property type="protein sequence ID" value="KZP06687.1"/>
    <property type="molecule type" value="Genomic_DNA"/>
</dbReference>
<dbReference type="Proteomes" id="UP000076532">
    <property type="component" value="Unassembled WGS sequence"/>
</dbReference>
<feature type="transmembrane region" description="Helical" evidence="1">
    <location>
        <begin position="81"/>
        <end position="101"/>
    </location>
</feature>
<dbReference type="AlphaFoldDB" id="A0A167X0C8"/>
<keyword evidence="1" id="KW-0812">Transmembrane</keyword>
<feature type="transmembrane region" description="Helical" evidence="1">
    <location>
        <begin position="113"/>
        <end position="135"/>
    </location>
</feature>
<evidence type="ECO:0000313" key="2">
    <source>
        <dbReference type="EMBL" id="KZP06687.1"/>
    </source>
</evidence>